<dbReference type="EMBL" id="WVTI01000010">
    <property type="protein sequence ID" value="MXS26662.1"/>
    <property type="molecule type" value="Genomic_DNA"/>
</dbReference>
<keyword evidence="9 12" id="KW-1133">Transmembrane helix</keyword>
<evidence type="ECO:0000256" key="9">
    <source>
        <dbReference type="ARBA" id="ARBA00022989"/>
    </source>
</evidence>
<dbReference type="InterPro" id="IPR003317">
    <property type="entry name" value="Cyt-d_oxidase_su2"/>
</dbReference>
<evidence type="ECO:0000256" key="12">
    <source>
        <dbReference type="SAM" id="Phobius"/>
    </source>
</evidence>
<evidence type="ECO:0000313" key="17">
    <source>
        <dbReference type="EMBL" id="STD83827.1"/>
    </source>
</evidence>
<reference evidence="13 21" key="4">
    <citation type="submission" date="2020-06" db="EMBL/GenBank/DDBJ databases">
        <title>Crossreactivity between MHC class I-restricted antigens from cancer cells and an enterococcal bacteriophage.</title>
        <authorList>
            <person name="Fluckiger A."/>
            <person name="Daillere R."/>
            <person name="Sassi M."/>
            <person name="Cattoir V."/>
            <person name="Kroemer G."/>
            <person name="Zitvogel L."/>
        </authorList>
    </citation>
    <scope>NUCLEOTIDE SEQUENCE [LARGE SCALE GENOMIC DNA]</scope>
    <source>
        <strain evidence="13 21">EG4</strain>
    </source>
</reference>
<evidence type="ECO:0000313" key="14">
    <source>
        <dbReference type="EMBL" id="MDT2690890.1"/>
    </source>
</evidence>
<evidence type="ECO:0000256" key="4">
    <source>
        <dbReference type="ARBA" id="ARBA00022475"/>
    </source>
</evidence>
<keyword evidence="8" id="KW-0249">Electron transport</keyword>
<reference evidence="15 19" key="2">
    <citation type="submission" date="2019-04" db="EMBL/GenBank/DDBJ databases">
        <title>Step-wise assembly of the neonatal virome modulated by breast feeding.</title>
        <authorList>
            <person name="Liang G."/>
            <person name="Bushman F."/>
        </authorList>
    </citation>
    <scope>NUCLEOTIDE SEQUENCE [LARGE SCALE GENOMIC DNA]</scope>
    <source>
        <strain evidence="15 19">E3404</strain>
    </source>
</reference>
<dbReference type="EMBL" id="JARPZN010000008">
    <property type="protein sequence ID" value="MDT2690890.1"/>
    <property type="molecule type" value="Genomic_DNA"/>
</dbReference>
<dbReference type="GO" id="GO:0070069">
    <property type="term" value="C:cytochrome complex"/>
    <property type="evidence" value="ECO:0007669"/>
    <property type="project" value="TreeGrafter"/>
</dbReference>
<dbReference type="GO" id="GO:0005886">
    <property type="term" value="C:plasma membrane"/>
    <property type="evidence" value="ECO:0007669"/>
    <property type="project" value="UniProtKB-SubCell"/>
</dbReference>
<dbReference type="Pfam" id="PF02322">
    <property type="entry name" value="Cyt_bd_oxida_II"/>
    <property type="match status" value="1"/>
</dbReference>
<evidence type="ECO:0000256" key="8">
    <source>
        <dbReference type="ARBA" id="ARBA00022982"/>
    </source>
</evidence>
<dbReference type="OrthoDB" id="9776710at2"/>
<feature type="transmembrane region" description="Helical" evidence="12">
    <location>
        <begin position="302"/>
        <end position="325"/>
    </location>
</feature>
<dbReference type="EMBL" id="UFYW01000001">
    <property type="protein sequence ID" value="STD83827.1"/>
    <property type="molecule type" value="Genomic_DNA"/>
</dbReference>
<dbReference type="GO" id="GO:0009055">
    <property type="term" value="F:electron transfer activity"/>
    <property type="evidence" value="ECO:0007669"/>
    <property type="project" value="TreeGrafter"/>
</dbReference>
<dbReference type="PANTHER" id="PTHR43141:SF5">
    <property type="entry name" value="CYTOCHROME BD-I UBIQUINOL OXIDASE SUBUNIT 2"/>
    <property type="match status" value="1"/>
</dbReference>
<evidence type="ECO:0000256" key="2">
    <source>
        <dbReference type="ARBA" id="ARBA00007543"/>
    </source>
</evidence>
<dbReference type="EC" id="1.10.3.-" evidence="17"/>
<evidence type="ECO:0000256" key="10">
    <source>
        <dbReference type="ARBA" id="ARBA00023004"/>
    </source>
</evidence>
<feature type="transmembrane region" description="Helical" evidence="12">
    <location>
        <begin position="83"/>
        <end position="103"/>
    </location>
</feature>
<evidence type="ECO:0000256" key="5">
    <source>
        <dbReference type="ARBA" id="ARBA00022617"/>
    </source>
</evidence>
<keyword evidence="18" id="KW-1185">Reference proteome</keyword>
<evidence type="ECO:0000313" key="13">
    <source>
        <dbReference type="EMBL" id="MBA0972385.1"/>
    </source>
</evidence>
<comment type="similarity">
    <text evidence="2">Belongs to the cytochrome ubiquinol oxidase subunit 2 family.</text>
</comment>
<dbReference type="EMBL" id="JABXJK010000034">
    <property type="protein sequence ID" value="MBA0972385.1"/>
    <property type="molecule type" value="Genomic_DNA"/>
</dbReference>
<dbReference type="GeneID" id="93222607"/>
<dbReference type="EMBL" id="CP050485">
    <property type="protein sequence ID" value="QOG25858.1"/>
    <property type="molecule type" value="Genomic_DNA"/>
</dbReference>
<keyword evidence="5" id="KW-0349">Heme</keyword>
<feature type="transmembrane region" description="Helical" evidence="12">
    <location>
        <begin position="195"/>
        <end position="216"/>
    </location>
</feature>
<dbReference type="AlphaFoldDB" id="A0A376GZ52"/>
<reference evidence="14" key="5">
    <citation type="submission" date="2023-03" db="EMBL/GenBank/DDBJ databases">
        <authorList>
            <person name="Shen W."/>
            <person name="Cai J."/>
        </authorList>
    </citation>
    <scope>NUCLEOTIDE SEQUENCE</scope>
    <source>
        <strain evidence="14">K69-2</strain>
    </source>
</reference>
<organism evidence="17 18">
    <name type="scientific">Enterococcus gallinarum</name>
    <dbReference type="NCBI Taxonomy" id="1353"/>
    <lineage>
        <taxon>Bacteria</taxon>
        <taxon>Bacillati</taxon>
        <taxon>Bacillota</taxon>
        <taxon>Bacilli</taxon>
        <taxon>Lactobacillales</taxon>
        <taxon>Enterococcaceae</taxon>
        <taxon>Enterococcus</taxon>
    </lineage>
</organism>
<keyword evidence="6 12" id="KW-0812">Transmembrane</keyword>
<comment type="subcellular location">
    <subcellularLocation>
        <location evidence="1">Cell membrane</location>
        <topology evidence="1">Multi-pass membrane protein</topology>
    </subcellularLocation>
</comment>
<keyword evidence="3" id="KW-0813">Transport</keyword>
<protein>
    <submittedName>
        <fullName evidence="13">Cytochrome d ubiquinol oxidase subunit II</fullName>
    </submittedName>
    <submittedName>
        <fullName evidence="17">Cytochrome d ubiquinol oxidase, subunit II</fullName>
        <ecNumber evidence="17">1.10.3.-</ecNumber>
    </submittedName>
</protein>
<dbReference type="Proteomes" id="UP000254807">
    <property type="component" value="Unassembled WGS sequence"/>
</dbReference>
<dbReference type="Proteomes" id="UP000439965">
    <property type="component" value="Unassembled WGS sequence"/>
</dbReference>
<evidence type="ECO:0000313" key="19">
    <source>
        <dbReference type="Proteomes" id="UP000439965"/>
    </source>
</evidence>
<dbReference type="GO" id="GO:0016682">
    <property type="term" value="F:oxidoreductase activity, acting on diphenols and related substances as donors, oxygen as acceptor"/>
    <property type="evidence" value="ECO:0007669"/>
    <property type="project" value="TreeGrafter"/>
</dbReference>
<evidence type="ECO:0000313" key="20">
    <source>
        <dbReference type="Proteomes" id="UP000516696"/>
    </source>
</evidence>
<keyword evidence="17" id="KW-0560">Oxidoreductase</keyword>
<dbReference type="PIRSF" id="PIRSF000267">
    <property type="entry name" value="Cyt_oxidse_sub2"/>
    <property type="match status" value="1"/>
</dbReference>
<dbReference type="Proteomes" id="UP000571857">
    <property type="component" value="Unassembled WGS sequence"/>
</dbReference>
<dbReference type="PANTHER" id="PTHR43141">
    <property type="entry name" value="CYTOCHROME BD2 SUBUNIT II"/>
    <property type="match status" value="1"/>
</dbReference>
<name>A0A376GZ52_ENTGA</name>
<evidence type="ECO:0000313" key="15">
    <source>
        <dbReference type="EMBL" id="MXS26662.1"/>
    </source>
</evidence>
<dbReference type="Proteomes" id="UP000516696">
    <property type="component" value="Chromosome"/>
</dbReference>
<dbReference type="NCBIfam" id="TIGR00203">
    <property type="entry name" value="cydB"/>
    <property type="match status" value="1"/>
</dbReference>
<evidence type="ECO:0000313" key="18">
    <source>
        <dbReference type="Proteomes" id="UP000254807"/>
    </source>
</evidence>
<keyword evidence="7" id="KW-0479">Metal-binding</keyword>
<proteinExistence type="inferred from homology"/>
<feature type="transmembrane region" description="Helical" evidence="12">
    <location>
        <begin position="6"/>
        <end position="25"/>
    </location>
</feature>
<gene>
    <name evidence="17" type="primary">cydB</name>
    <name evidence="16" type="ORF">EGM181_00415</name>
    <name evidence="15" type="ORF">GTI89_11395</name>
    <name evidence="13" type="ORF">HWH42_07285</name>
    <name evidence="17" type="ORF">NCTC12360_02314</name>
    <name evidence="14" type="ORF">P7E30_11850</name>
</gene>
<reference evidence="16 20" key="3">
    <citation type="submission" date="2020-03" db="EMBL/GenBank/DDBJ databases">
        <title>Characterization of ganglioside-mimicking enterococci.</title>
        <authorList>
            <person name="Patry R.T."/>
            <person name="Nothaft H."/>
            <person name="Bridger R."/>
            <person name="Shajahan A."/>
            <person name="Huynh S."/>
            <person name="Sanchez S."/>
            <person name="Azadi P."/>
            <person name="Cooper K."/>
            <person name="Miller W.G."/>
            <person name="Parker C.T."/>
            <person name="Wells L."/>
            <person name="Szymanski C.M."/>
        </authorList>
    </citation>
    <scope>NUCLEOTIDE SEQUENCE [LARGE SCALE GENOMIC DNA]</scope>
    <source>
        <strain evidence="16 20">EGM181</strain>
    </source>
</reference>
<keyword evidence="4" id="KW-1003">Cell membrane</keyword>
<keyword evidence="10" id="KW-0408">Iron</keyword>
<feature type="transmembrane region" description="Helical" evidence="12">
    <location>
        <begin position="228"/>
        <end position="246"/>
    </location>
</feature>
<dbReference type="GO" id="GO:0019646">
    <property type="term" value="P:aerobic electron transport chain"/>
    <property type="evidence" value="ECO:0007669"/>
    <property type="project" value="TreeGrafter"/>
</dbReference>
<evidence type="ECO:0000256" key="1">
    <source>
        <dbReference type="ARBA" id="ARBA00004651"/>
    </source>
</evidence>
<dbReference type="Proteomes" id="UP001183682">
    <property type="component" value="Unassembled WGS sequence"/>
</dbReference>
<evidence type="ECO:0000256" key="11">
    <source>
        <dbReference type="ARBA" id="ARBA00023136"/>
    </source>
</evidence>
<dbReference type="GO" id="GO:0046872">
    <property type="term" value="F:metal ion binding"/>
    <property type="evidence" value="ECO:0007669"/>
    <property type="project" value="UniProtKB-KW"/>
</dbReference>
<feature type="transmembrane region" description="Helical" evidence="12">
    <location>
        <begin position="156"/>
        <end position="174"/>
    </location>
</feature>
<evidence type="ECO:0000256" key="7">
    <source>
        <dbReference type="ARBA" id="ARBA00022723"/>
    </source>
</evidence>
<evidence type="ECO:0000256" key="3">
    <source>
        <dbReference type="ARBA" id="ARBA00022448"/>
    </source>
</evidence>
<keyword evidence="11 12" id="KW-0472">Membrane</keyword>
<accession>A0A376GZ52</accession>
<dbReference type="RefSeq" id="WP_003129001.1">
    <property type="nucleotide sequence ID" value="NZ_BSYC01000001.1"/>
</dbReference>
<feature type="transmembrane region" description="Helical" evidence="12">
    <location>
        <begin position="253"/>
        <end position="274"/>
    </location>
</feature>
<sequence length="338" mass="37885">MTGLQLMWYVLIGILFAGFFFLEGFDFGVGMSVQTLTHNEQEKDQIVHTIGPVWDGNEVWLITAGGAMFASFPYWYASLFSGYYLILLLILVGLIIRGVSFEFRAKMPEDRKNMWNWTLTIGSTLVPFMFGLLFTSMVQGMPIDAEGNMSAHFGDYVNLFSVVGGIALTLLCYLHGLNYIALKTTGPIRDRARNYASAFYGVLYFGLVAFAALLYFKTDFFEKHFASTLLLLIVIVALTLIANISVFKGKEMVAFIASGLTMVALVGLLFSGLFPRVLISSIDPSYDLLIAEASSSHYTLKIMSYLSLTILPFVLAYTAWTYYIFRKRISHTELTEGY</sequence>
<feature type="transmembrane region" description="Helical" evidence="12">
    <location>
        <begin position="115"/>
        <end position="136"/>
    </location>
</feature>
<reference evidence="17 18" key="1">
    <citation type="submission" date="2018-06" db="EMBL/GenBank/DDBJ databases">
        <authorList>
            <consortium name="Pathogen Informatics"/>
            <person name="Doyle S."/>
        </authorList>
    </citation>
    <scope>NUCLEOTIDE SEQUENCE [LARGE SCALE GENOMIC DNA]</scope>
    <source>
        <strain evidence="17 18">NCTC12360</strain>
    </source>
</reference>
<evidence type="ECO:0000256" key="6">
    <source>
        <dbReference type="ARBA" id="ARBA00022692"/>
    </source>
</evidence>
<evidence type="ECO:0000313" key="21">
    <source>
        <dbReference type="Proteomes" id="UP000571857"/>
    </source>
</evidence>
<evidence type="ECO:0000313" key="16">
    <source>
        <dbReference type="EMBL" id="QOG25858.1"/>
    </source>
</evidence>